<feature type="region of interest" description="Disordered" evidence="6">
    <location>
        <begin position="1"/>
        <end position="69"/>
    </location>
</feature>
<dbReference type="PROSITE" id="PS51892">
    <property type="entry name" value="SUBTILASE"/>
    <property type="match status" value="1"/>
</dbReference>
<name>A0ABS3YXU4_9BACT</name>
<dbReference type="SUPFAM" id="SSF52743">
    <property type="entry name" value="Subtilisin-like"/>
    <property type="match status" value="1"/>
</dbReference>
<dbReference type="InterPro" id="IPR036852">
    <property type="entry name" value="Peptidase_S8/S53_dom_sf"/>
</dbReference>
<feature type="active site" description="Charge relay system" evidence="5">
    <location>
        <position position="284"/>
    </location>
</feature>
<evidence type="ECO:0000259" key="8">
    <source>
        <dbReference type="Pfam" id="PF26607"/>
    </source>
</evidence>
<dbReference type="InterPro" id="IPR015500">
    <property type="entry name" value="Peptidase_S8_subtilisin-rel"/>
</dbReference>
<sequence>MRKEKNQMPTGGMSQEETANMGKMPGEAVEKQPTAGMGGGIYSGSASVGAPPSTTNAMPGAEMSDAKKSGEADMRNVIVEIRVPSAREASFGLQMGAGLTAYGFQLDYNYEPVPVSSNPHAPNALTESDGQIVLVRGTIPAARIAELEQQPNVIKVWNDTRVEHFQFDADILLEEEQQKIKILPMPMEGTGTCPIGTCDCDPGSPKGNMADVANYLGVSQIWGAGFKGEGIVVGVVDGGITAQGRTINNNDTTAPGWPNKLVSRVIGGFPTDSWGTTGANWGWHGNMTSTDVLGMAPNAQIYDIRIDAPDMGATLSQAIAGFQWAIDQHKADGTPQILTNSWGIFQENWDPDYATNPNHPFTRKVEDALNEGIIVLFAAGNCGGSCPDGRCGTDNGPGNSIWGANSHPRVMTVGAVNKNEQFVGYSSQGPGSLDPQKPDFCSVTHFTGFFNSDSGTSAATPIAAGCVALLKQAKPSLTQDQVKTVLKNTAKDIGPSGWDQHSGAGIIRPKLALESISASPSASGPVVAWGPNRLDVFVVGTDSALYHKWWNGASWGPSLNGYENMGGTVISAPEVVSWGPNRLDVFVVGTNSALYHKWWNGASWGPSLTGYENMGGIIMGQPKVVSWGPNRLDVFVVGTDRALYHKWWNGSAWGPSLTGYENLGGTIVGSPEVVCWGPNRIDIFVVGTDKSLYHKWWNGSAWGPSITGWENLGGTILGQPKAVAWGPNRLDLFVVGTNSALYHKWWNGASWGPSLTGYENMGGTIVGSPEVVSWGPNRLDVFVVGTNSALYHKWWNGTAWGPSLTGYENMGGTIIGQPKVASWGSNRLDVFVIGTNSALYHKWWNGSAWGPSLTGYENMGGIISKF</sequence>
<dbReference type="CDD" id="cd22954">
    <property type="entry name" value="PLL_lectin"/>
    <property type="match status" value="1"/>
</dbReference>
<dbReference type="Pfam" id="PF03984">
    <property type="entry name" value="DUF346"/>
    <property type="match status" value="1"/>
</dbReference>
<keyword evidence="3 5" id="KW-0378">Hydrolase</keyword>
<dbReference type="Pfam" id="PF00082">
    <property type="entry name" value="Peptidase_S8"/>
    <property type="match status" value="1"/>
</dbReference>
<dbReference type="PROSITE" id="PS00138">
    <property type="entry name" value="SUBTILASE_SER"/>
    <property type="match status" value="1"/>
</dbReference>
<dbReference type="EMBL" id="JAGHKO010000004">
    <property type="protein sequence ID" value="MBO9202332.1"/>
    <property type="molecule type" value="Genomic_DNA"/>
</dbReference>
<evidence type="ECO:0000256" key="2">
    <source>
        <dbReference type="ARBA" id="ARBA00022670"/>
    </source>
</evidence>
<keyword evidence="4 5" id="KW-0720">Serine protease</keyword>
<comment type="similarity">
    <text evidence="1 5">Belongs to the peptidase S8 family.</text>
</comment>
<dbReference type="InterPro" id="IPR007132">
    <property type="entry name" value="DUF346"/>
</dbReference>
<keyword evidence="10" id="KW-1185">Reference proteome</keyword>
<dbReference type="Gene3D" id="3.40.50.200">
    <property type="entry name" value="Peptidase S8/S53 domain"/>
    <property type="match status" value="1"/>
</dbReference>
<dbReference type="PRINTS" id="PR00723">
    <property type="entry name" value="SUBTILISIN"/>
</dbReference>
<dbReference type="Gene3D" id="2.120.10.70">
    <property type="entry name" value="Fucose-specific lectin"/>
    <property type="match status" value="3"/>
</dbReference>
<dbReference type="InterPro" id="IPR023828">
    <property type="entry name" value="Peptidase_S8_Ser-AS"/>
</dbReference>
<dbReference type="SUPFAM" id="SSF89372">
    <property type="entry name" value="Fucose-specific lectin"/>
    <property type="match status" value="2"/>
</dbReference>
<dbReference type="Pfam" id="PF26607">
    <property type="entry name" value="DUF8189"/>
    <property type="match status" value="1"/>
</dbReference>
<dbReference type="PANTHER" id="PTHR43806:SF11">
    <property type="entry name" value="CEREVISIN-RELATED"/>
    <property type="match status" value="1"/>
</dbReference>
<organism evidence="9 10">
    <name type="scientific">Niastella soli</name>
    <dbReference type="NCBI Taxonomy" id="2821487"/>
    <lineage>
        <taxon>Bacteria</taxon>
        <taxon>Pseudomonadati</taxon>
        <taxon>Bacteroidota</taxon>
        <taxon>Chitinophagia</taxon>
        <taxon>Chitinophagales</taxon>
        <taxon>Chitinophagaceae</taxon>
        <taxon>Niastella</taxon>
    </lineage>
</organism>
<dbReference type="RefSeq" id="WP_209140378.1">
    <property type="nucleotide sequence ID" value="NZ_JAGHKO010000004.1"/>
</dbReference>
<dbReference type="InterPro" id="IPR000209">
    <property type="entry name" value="Peptidase_S8/S53_dom"/>
</dbReference>
<dbReference type="InterPro" id="IPR050131">
    <property type="entry name" value="Peptidase_S8_subtilisin-like"/>
</dbReference>
<feature type="compositionally biased region" description="Polar residues" evidence="6">
    <location>
        <begin position="7"/>
        <end position="18"/>
    </location>
</feature>
<dbReference type="PANTHER" id="PTHR43806">
    <property type="entry name" value="PEPTIDASE S8"/>
    <property type="match status" value="1"/>
</dbReference>
<evidence type="ECO:0000256" key="6">
    <source>
        <dbReference type="SAM" id="MobiDB-lite"/>
    </source>
</evidence>
<keyword evidence="2 5" id="KW-0645">Protease</keyword>
<evidence type="ECO:0000313" key="10">
    <source>
        <dbReference type="Proteomes" id="UP000677244"/>
    </source>
</evidence>
<dbReference type="Proteomes" id="UP000677244">
    <property type="component" value="Unassembled WGS sequence"/>
</dbReference>
<feature type="active site" description="Charge relay system" evidence="5">
    <location>
        <position position="237"/>
    </location>
</feature>
<evidence type="ECO:0000256" key="5">
    <source>
        <dbReference type="PROSITE-ProRule" id="PRU01240"/>
    </source>
</evidence>
<evidence type="ECO:0000256" key="3">
    <source>
        <dbReference type="ARBA" id="ARBA00022801"/>
    </source>
</evidence>
<dbReference type="InterPro" id="IPR058502">
    <property type="entry name" value="PLL-like_beta-prop"/>
</dbReference>
<feature type="domain" description="Peptidase S8/S53" evidence="7">
    <location>
        <begin position="228"/>
        <end position="505"/>
    </location>
</feature>
<evidence type="ECO:0000256" key="4">
    <source>
        <dbReference type="ARBA" id="ARBA00022825"/>
    </source>
</evidence>
<comment type="caution">
    <text evidence="9">The sequence shown here is derived from an EMBL/GenBank/DDBJ whole genome shotgun (WGS) entry which is preliminary data.</text>
</comment>
<proteinExistence type="inferred from homology"/>
<feature type="active site" description="Charge relay system" evidence="5">
    <location>
        <position position="457"/>
    </location>
</feature>
<feature type="domain" description="PLL-like beta propeller" evidence="8">
    <location>
        <begin position="581"/>
        <end position="863"/>
    </location>
</feature>
<accession>A0ABS3YXU4</accession>
<evidence type="ECO:0000259" key="7">
    <source>
        <dbReference type="Pfam" id="PF00082"/>
    </source>
</evidence>
<protein>
    <submittedName>
        <fullName evidence="9">S8 family serine peptidase</fullName>
    </submittedName>
</protein>
<reference evidence="9 10" key="1">
    <citation type="submission" date="2021-03" db="EMBL/GenBank/DDBJ databases">
        <title>Assistant Professor.</title>
        <authorList>
            <person name="Huq M.A."/>
        </authorList>
    </citation>
    <scope>NUCLEOTIDE SEQUENCE [LARGE SCALE GENOMIC DNA]</scope>
    <source>
        <strain evidence="9 10">MAH-29</strain>
    </source>
</reference>
<evidence type="ECO:0000256" key="1">
    <source>
        <dbReference type="ARBA" id="ARBA00011073"/>
    </source>
</evidence>
<evidence type="ECO:0000313" key="9">
    <source>
        <dbReference type="EMBL" id="MBO9202332.1"/>
    </source>
</evidence>
<gene>
    <name evidence="9" type="ORF">J7I42_18750</name>
</gene>